<evidence type="ECO:0000313" key="1">
    <source>
        <dbReference type="EnsemblMetazoa" id="CJA18379.1"/>
    </source>
</evidence>
<dbReference type="EnsemblMetazoa" id="CJA18379.1">
    <property type="protein sequence ID" value="CJA18379.1"/>
    <property type="gene ID" value="WBGene00137584"/>
</dbReference>
<dbReference type="AlphaFoldDB" id="A0A8R1E4G6"/>
<organism evidence="1 2">
    <name type="scientific">Caenorhabditis japonica</name>
    <dbReference type="NCBI Taxonomy" id="281687"/>
    <lineage>
        <taxon>Eukaryota</taxon>
        <taxon>Metazoa</taxon>
        <taxon>Ecdysozoa</taxon>
        <taxon>Nematoda</taxon>
        <taxon>Chromadorea</taxon>
        <taxon>Rhabditida</taxon>
        <taxon>Rhabditina</taxon>
        <taxon>Rhabditomorpha</taxon>
        <taxon>Rhabditoidea</taxon>
        <taxon>Rhabditidae</taxon>
        <taxon>Peloderinae</taxon>
        <taxon>Caenorhabditis</taxon>
    </lineage>
</organism>
<accession>A0A8R1E4G6</accession>
<reference evidence="1" key="2">
    <citation type="submission" date="2022-06" db="UniProtKB">
        <authorList>
            <consortium name="EnsemblMetazoa"/>
        </authorList>
    </citation>
    <scope>IDENTIFICATION</scope>
    <source>
        <strain evidence="1">DF5081</strain>
    </source>
</reference>
<protein>
    <submittedName>
        <fullName evidence="1">Uncharacterized protein</fullName>
    </submittedName>
</protein>
<dbReference type="Proteomes" id="UP000005237">
    <property type="component" value="Unassembled WGS sequence"/>
</dbReference>
<keyword evidence="2" id="KW-1185">Reference proteome</keyword>
<sequence>MTYERSLTKSNVVEALQEATIVATCVTVFRERTTKDIMADRSKLLSAIDCAEFFRNNCKVFDQLTEF</sequence>
<name>A0A8R1E4G6_CAEJA</name>
<proteinExistence type="predicted"/>
<evidence type="ECO:0000313" key="2">
    <source>
        <dbReference type="Proteomes" id="UP000005237"/>
    </source>
</evidence>
<reference evidence="2" key="1">
    <citation type="submission" date="2010-08" db="EMBL/GenBank/DDBJ databases">
        <authorList>
            <consortium name="Caenorhabditis japonica Sequencing Consortium"/>
            <person name="Wilson R.K."/>
        </authorList>
    </citation>
    <scope>NUCLEOTIDE SEQUENCE [LARGE SCALE GENOMIC DNA]</scope>
    <source>
        <strain evidence="2">DF5081</strain>
    </source>
</reference>